<proteinExistence type="predicted"/>
<gene>
    <name evidence="2" type="ORF">SAMN04488530_104101</name>
</gene>
<dbReference type="STRING" id="1121321.SAMN04488530_104101"/>
<feature type="domain" description="DUF3298" evidence="1">
    <location>
        <begin position="146"/>
        <end position="217"/>
    </location>
</feature>
<dbReference type="Gene3D" id="3.90.640.20">
    <property type="entry name" value="Heat-shock cognate protein, ATPase"/>
    <property type="match status" value="1"/>
</dbReference>
<evidence type="ECO:0000313" key="3">
    <source>
        <dbReference type="Proteomes" id="UP000243255"/>
    </source>
</evidence>
<name>A0A1M5LG15_9FIRM</name>
<dbReference type="InterPro" id="IPR037126">
    <property type="entry name" value="PdaC/RsiV-like_sf"/>
</dbReference>
<dbReference type="AlphaFoldDB" id="A0A1M5LG15"/>
<dbReference type="Proteomes" id="UP000243255">
    <property type="component" value="Unassembled WGS sequence"/>
</dbReference>
<dbReference type="Pfam" id="PF11738">
    <property type="entry name" value="DUF3298"/>
    <property type="match status" value="1"/>
</dbReference>
<sequence length="243" mass="28302">MSGSININECVYNPLFVKFNEYFRSKGFFSYNLQFPSFHNFKNGSDTIDHSILNDINSIISLDASTFKQGLFEEEQNYNLVVAEGGSLPKKRYKAFSIYAVTFNRNNILSVTLRLGVISSGNKIEYDNLNNYNIDLISGKRIKLEEVFNPNVNYFQIINNYINYKIRQNKELYYENTVINIPYDQSFYITDKGLVIYFGLDQIAPTGFGFPKFLISFGRFADYINPRFLCGPQMPDMEPRFRY</sequence>
<evidence type="ECO:0000313" key="2">
    <source>
        <dbReference type="EMBL" id="SHG63323.1"/>
    </source>
</evidence>
<reference evidence="3" key="1">
    <citation type="submission" date="2016-11" db="EMBL/GenBank/DDBJ databases">
        <authorList>
            <person name="Varghese N."/>
            <person name="Submissions S."/>
        </authorList>
    </citation>
    <scope>NUCLEOTIDE SEQUENCE [LARGE SCALE GENOMIC DNA]</scope>
    <source>
        <strain evidence="3">DSM 2635</strain>
    </source>
</reference>
<dbReference type="InterPro" id="IPR021729">
    <property type="entry name" value="DUF3298"/>
</dbReference>
<dbReference type="EMBL" id="FQWX01000004">
    <property type="protein sequence ID" value="SHG63323.1"/>
    <property type="molecule type" value="Genomic_DNA"/>
</dbReference>
<dbReference type="OrthoDB" id="5637at2"/>
<accession>A0A1M5LG15</accession>
<evidence type="ECO:0000259" key="1">
    <source>
        <dbReference type="Pfam" id="PF11738"/>
    </source>
</evidence>
<protein>
    <recommendedName>
        <fullName evidence="1">DUF3298 domain-containing protein</fullName>
    </recommendedName>
</protein>
<organism evidence="2 3">
    <name type="scientific">Asaccharospora irregularis DSM 2635</name>
    <dbReference type="NCBI Taxonomy" id="1121321"/>
    <lineage>
        <taxon>Bacteria</taxon>
        <taxon>Bacillati</taxon>
        <taxon>Bacillota</taxon>
        <taxon>Clostridia</taxon>
        <taxon>Peptostreptococcales</taxon>
        <taxon>Peptostreptococcaceae</taxon>
        <taxon>Asaccharospora</taxon>
    </lineage>
</organism>
<dbReference type="Gene3D" id="3.30.565.40">
    <property type="entry name" value="Fervidobacterium nodosum Rt17-B1 like"/>
    <property type="match status" value="1"/>
</dbReference>
<keyword evidence="3" id="KW-1185">Reference proteome</keyword>
<dbReference type="RefSeq" id="WP_073124234.1">
    <property type="nucleotide sequence ID" value="NZ_BAABCH010000006.1"/>
</dbReference>